<dbReference type="GO" id="GO:0004879">
    <property type="term" value="F:nuclear receptor activity"/>
    <property type="evidence" value="ECO:0007669"/>
    <property type="project" value="TreeGrafter"/>
</dbReference>
<feature type="compositionally biased region" description="Low complexity" evidence="9">
    <location>
        <begin position="210"/>
        <end position="230"/>
    </location>
</feature>
<dbReference type="GO" id="GO:0000978">
    <property type="term" value="F:RNA polymerase II cis-regulatory region sequence-specific DNA binding"/>
    <property type="evidence" value="ECO:0007669"/>
    <property type="project" value="TreeGrafter"/>
</dbReference>
<dbReference type="GO" id="GO:0008270">
    <property type="term" value="F:zinc ion binding"/>
    <property type="evidence" value="ECO:0007669"/>
    <property type="project" value="UniProtKB-KW"/>
</dbReference>
<proteinExistence type="predicted"/>
<organism evidence="11 12">
    <name type="scientific">Elysia marginata</name>
    <dbReference type="NCBI Taxonomy" id="1093978"/>
    <lineage>
        <taxon>Eukaryota</taxon>
        <taxon>Metazoa</taxon>
        <taxon>Spiralia</taxon>
        <taxon>Lophotrochozoa</taxon>
        <taxon>Mollusca</taxon>
        <taxon>Gastropoda</taxon>
        <taxon>Heterobranchia</taxon>
        <taxon>Euthyneura</taxon>
        <taxon>Panpulmonata</taxon>
        <taxon>Sacoglossa</taxon>
        <taxon>Placobranchoidea</taxon>
        <taxon>Plakobranchidae</taxon>
        <taxon>Elysia</taxon>
    </lineage>
</organism>
<keyword evidence="12" id="KW-1185">Reference proteome</keyword>
<dbReference type="InterPro" id="IPR050234">
    <property type="entry name" value="Nuclear_hormone_rcpt_NR1"/>
</dbReference>
<keyword evidence="4" id="KW-0805">Transcription regulation</keyword>
<evidence type="ECO:0000313" key="11">
    <source>
        <dbReference type="EMBL" id="GFS27741.1"/>
    </source>
</evidence>
<dbReference type="PRINTS" id="PR00047">
    <property type="entry name" value="STROIDFINGER"/>
</dbReference>
<comment type="caution">
    <text evidence="11">The sequence shown here is derived from an EMBL/GenBank/DDBJ whole genome shotgun (WGS) entry which is preliminary data.</text>
</comment>
<evidence type="ECO:0000256" key="7">
    <source>
        <dbReference type="ARBA" id="ARBA00023170"/>
    </source>
</evidence>
<dbReference type="SMART" id="SM00399">
    <property type="entry name" value="ZnF_C4"/>
    <property type="match status" value="1"/>
</dbReference>
<evidence type="ECO:0000256" key="9">
    <source>
        <dbReference type="SAM" id="MobiDB-lite"/>
    </source>
</evidence>
<dbReference type="InterPro" id="IPR013088">
    <property type="entry name" value="Znf_NHR/GATA"/>
</dbReference>
<dbReference type="InterPro" id="IPR001628">
    <property type="entry name" value="Znf_hrmn_rcpt"/>
</dbReference>
<dbReference type="Gene3D" id="3.30.50.10">
    <property type="entry name" value="Erythroid Transcription Factor GATA-1, subunit A"/>
    <property type="match status" value="1"/>
</dbReference>
<evidence type="ECO:0000256" key="6">
    <source>
        <dbReference type="ARBA" id="ARBA00023163"/>
    </source>
</evidence>
<feature type="region of interest" description="Disordered" evidence="9">
    <location>
        <begin position="205"/>
        <end position="230"/>
    </location>
</feature>
<keyword evidence="6" id="KW-0804">Transcription</keyword>
<evidence type="ECO:0000256" key="3">
    <source>
        <dbReference type="ARBA" id="ARBA00022833"/>
    </source>
</evidence>
<dbReference type="Proteomes" id="UP000762676">
    <property type="component" value="Unassembled WGS sequence"/>
</dbReference>
<gene>
    <name evidence="11" type="ORF">ElyMa_005299600</name>
</gene>
<keyword evidence="5" id="KW-0238">DNA-binding</keyword>
<keyword evidence="1" id="KW-0479">Metal-binding</keyword>
<accession>A0AAV4K4I3</accession>
<evidence type="ECO:0000256" key="1">
    <source>
        <dbReference type="ARBA" id="ARBA00022723"/>
    </source>
</evidence>
<dbReference type="GO" id="GO:0030154">
    <property type="term" value="P:cell differentiation"/>
    <property type="evidence" value="ECO:0007669"/>
    <property type="project" value="TreeGrafter"/>
</dbReference>
<dbReference type="GO" id="GO:0045944">
    <property type="term" value="P:positive regulation of transcription by RNA polymerase II"/>
    <property type="evidence" value="ECO:0007669"/>
    <property type="project" value="TreeGrafter"/>
</dbReference>
<feature type="region of interest" description="Disordered" evidence="9">
    <location>
        <begin position="110"/>
        <end position="172"/>
    </location>
</feature>
<dbReference type="Pfam" id="PF00105">
    <property type="entry name" value="zf-C4"/>
    <property type="match status" value="1"/>
</dbReference>
<keyword evidence="3" id="KW-0862">Zinc</keyword>
<evidence type="ECO:0000313" key="12">
    <source>
        <dbReference type="Proteomes" id="UP000762676"/>
    </source>
</evidence>
<evidence type="ECO:0000256" key="5">
    <source>
        <dbReference type="ARBA" id="ARBA00023125"/>
    </source>
</evidence>
<feature type="domain" description="Nuclear receptor" evidence="10">
    <location>
        <begin position="19"/>
        <end position="94"/>
    </location>
</feature>
<dbReference type="EMBL" id="BMAT01010556">
    <property type="protein sequence ID" value="GFS27741.1"/>
    <property type="molecule type" value="Genomic_DNA"/>
</dbReference>
<dbReference type="PANTHER" id="PTHR24082">
    <property type="entry name" value="NUCLEAR HORMONE RECEPTOR"/>
    <property type="match status" value="1"/>
</dbReference>
<keyword evidence="8" id="KW-0539">Nucleus</keyword>
<dbReference type="AlphaFoldDB" id="A0AAV4K4I3"/>
<sequence>MGRKRKILKPDEGDKHSYLPPCRVCEGPAGGFHYGVNTCEACKGFFHRSSSGKEELKCDSGGNCPVLYTISRICKKCRYTKCIAVGMARKAIKTGRYTVEKRTKDILEVKRLQGKRPAAEENPLNRSTNRKLDSDSNKSHKAFSEWSQQEGHSDKPTCEGLNSNPEKPEFECHTSTTASLGHYTGSSTHTTSIDCSPVHSLSPFSQSDHLSPNMSNISSSSSPCMLSQSSKAHSSNGCDSNLSQDNCMSPSSANVSSHSQCPCSQDIHELYSDMDKVVSILAQARADHIKHLLPNKSKEEMLKMAAEHTLNFRFTPPKGSSVVSPNLNANSTPLDCLRELLTDEILNSLLESINSYAEFRMSQQRPARRRSLFLDFEPMTMHEKTKSEVHLVQQSLPKKTCGASKCLDENALKLSSFYATL</sequence>
<dbReference type="SUPFAM" id="SSF57716">
    <property type="entry name" value="Glucocorticoid receptor-like (DNA-binding domain)"/>
    <property type="match status" value="1"/>
</dbReference>
<keyword evidence="7 11" id="KW-0675">Receptor</keyword>
<name>A0AAV4K4I3_9GAST</name>
<evidence type="ECO:0000256" key="2">
    <source>
        <dbReference type="ARBA" id="ARBA00022771"/>
    </source>
</evidence>
<evidence type="ECO:0000259" key="10">
    <source>
        <dbReference type="PROSITE" id="PS51030"/>
    </source>
</evidence>
<evidence type="ECO:0000256" key="8">
    <source>
        <dbReference type="ARBA" id="ARBA00023242"/>
    </source>
</evidence>
<reference evidence="11 12" key="1">
    <citation type="journal article" date="2021" name="Elife">
        <title>Chloroplast acquisition without the gene transfer in kleptoplastic sea slugs, Plakobranchus ocellatus.</title>
        <authorList>
            <person name="Maeda T."/>
            <person name="Takahashi S."/>
            <person name="Yoshida T."/>
            <person name="Shimamura S."/>
            <person name="Takaki Y."/>
            <person name="Nagai Y."/>
            <person name="Toyoda A."/>
            <person name="Suzuki Y."/>
            <person name="Arimoto A."/>
            <person name="Ishii H."/>
            <person name="Satoh N."/>
            <person name="Nishiyama T."/>
            <person name="Hasebe M."/>
            <person name="Maruyama T."/>
            <person name="Minagawa J."/>
            <person name="Obokata J."/>
            <person name="Shigenobu S."/>
        </authorList>
    </citation>
    <scope>NUCLEOTIDE SEQUENCE [LARGE SCALE GENOMIC DNA]</scope>
</reference>
<protein>
    <submittedName>
        <fullName evidence="11">E75 nuclear receptor</fullName>
    </submittedName>
</protein>
<keyword evidence="2" id="KW-0863">Zinc-finger</keyword>
<dbReference type="GO" id="GO:0000122">
    <property type="term" value="P:negative regulation of transcription by RNA polymerase II"/>
    <property type="evidence" value="ECO:0007669"/>
    <property type="project" value="TreeGrafter"/>
</dbReference>
<evidence type="ECO:0000256" key="4">
    <source>
        <dbReference type="ARBA" id="ARBA00023015"/>
    </source>
</evidence>
<dbReference type="PROSITE" id="PS51030">
    <property type="entry name" value="NUCLEAR_REC_DBD_2"/>
    <property type="match status" value="1"/>
</dbReference>
<dbReference type="GO" id="GO:0009755">
    <property type="term" value="P:hormone-mediated signaling pathway"/>
    <property type="evidence" value="ECO:0007669"/>
    <property type="project" value="TreeGrafter"/>
</dbReference>
<dbReference type="PANTHER" id="PTHR24082:SF473">
    <property type="entry name" value="ECDYSONE-INDUCED PROTEIN 75B, ISOFORM B"/>
    <property type="match status" value="1"/>
</dbReference>